<keyword evidence="2" id="KW-1185">Reference proteome</keyword>
<dbReference type="Proteomes" id="UP001064048">
    <property type="component" value="Chromosome Z"/>
</dbReference>
<name>A0ACC0K1Y2_CHOFU</name>
<organism evidence="1 2">
    <name type="scientific">Choristoneura fumiferana</name>
    <name type="common">Spruce budworm moth</name>
    <name type="synonym">Archips fumiferana</name>
    <dbReference type="NCBI Taxonomy" id="7141"/>
    <lineage>
        <taxon>Eukaryota</taxon>
        <taxon>Metazoa</taxon>
        <taxon>Ecdysozoa</taxon>
        <taxon>Arthropoda</taxon>
        <taxon>Hexapoda</taxon>
        <taxon>Insecta</taxon>
        <taxon>Pterygota</taxon>
        <taxon>Neoptera</taxon>
        <taxon>Endopterygota</taxon>
        <taxon>Lepidoptera</taxon>
        <taxon>Glossata</taxon>
        <taxon>Ditrysia</taxon>
        <taxon>Tortricoidea</taxon>
        <taxon>Tortricidae</taxon>
        <taxon>Tortricinae</taxon>
        <taxon>Choristoneura</taxon>
    </lineage>
</organism>
<dbReference type="EMBL" id="CM046131">
    <property type="protein sequence ID" value="KAI8430401.1"/>
    <property type="molecule type" value="Genomic_DNA"/>
</dbReference>
<comment type="caution">
    <text evidence="1">The sequence shown here is derived from an EMBL/GenBank/DDBJ whole genome shotgun (WGS) entry which is preliminary data.</text>
</comment>
<protein>
    <submittedName>
        <fullName evidence="1">Uncharacterized protein</fullName>
    </submittedName>
</protein>
<reference evidence="1 2" key="1">
    <citation type="journal article" date="2022" name="Genome Biol. Evol.">
        <title>The Spruce Budworm Genome: Reconstructing the Evolutionary History of Antifreeze Proteins.</title>
        <authorList>
            <person name="Beliveau C."/>
            <person name="Gagne P."/>
            <person name="Picq S."/>
            <person name="Vernygora O."/>
            <person name="Keeling C.I."/>
            <person name="Pinkney K."/>
            <person name="Doucet D."/>
            <person name="Wen F."/>
            <person name="Johnston J.S."/>
            <person name="Maaroufi H."/>
            <person name="Boyle B."/>
            <person name="Laroche J."/>
            <person name="Dewar K."/>
            <person name="Juretic N."/>
            <person name="Blackburn G."/>
            <person name="Nisole A."/>
            <person name="Brunet B."/>
            <person name="Brandao M."/>
            <person name="Lumley L."/>
            <person name="Duan J."/>
            <person name="Quan G."/>
            <person name="Lucarotti C.J."/>
            <person name="Roe A.D."/>
            <person name="Sperling F.A.H."/>
            <person name="Levesque R.C."/>
            <person name="Cusson M."/>
        </authorList>
    </citation>
    <scope>NUCLEOTIDE SEQUENCE [LARGE SCALE GENOMIC DNA]</scope>
    <source>
        <strain evidence="1">Glfc:IPQL:Cfum</strain>
    </source>
</reference>
<accession>A0ACC0K1Y2</accession>
<proteinExistence type="predicted"/>
<evidence type="ECO:0000313" key="1">
    <source>
        <dbReference type="EMBL" id="KAI8430401.1"/>
    </source>
</evidence>
<evidence type="ECO:0000313" key="2">
    <source>
        <dbReference type="Proteomes" id="UP001064048"/>
    </source>
</evidence>
<gene>
    <name evidence="1" type="ORF">MSG28_000684</name>
</gene>
<sequence>MQAIQAIRAMEAVNLLPQPRRRKVYNQRANPIEDLPDIEFRRRYRFDKETVQFIIQLVRADLTKDRRGASLTPELQVLTAIRCWGRKEDLTLHADKTIHFRSKMMLQSFTGSRSRHNAAEREETCRRFYALRAFPTIIGCIDCTHIKIKKCGGSAAQYYINRKGYYSLNVQVTCDADLKIQDIVARWRGSTHDARIFNECSLKERFEAGEFRGKRLLGDSGYKLEPYLLTPVLRAQSASEERYNTAHIATRNTVERCFGVWKARFRCLLQGMTVKLQNVKTTVIALAVLHNIAIMHNDLVPEADEDGADEEEADEEVVVAAVSRAANNAHLRAFIHRHFQ</sequence>